<gene>
    <name evidence="2" type="ORF">HPB51_018813</name>
</gene>
<feature type="compositionally biased region" description="Pro residues" evidence="1">
    <location>
        <begin position="496"/>
        <end position="505"/>
    </location>
</feature>
<organism evidence="2 3">
    <name type="scientific">Rhipicephalus microplus</name>
    <name type="common">Cattle tick</name>
    <name type="synonym">Boophilus microplus</name>
    <dbReference type="NCBI Taxonomy" id="6941"/>
    <lineage>
        <taxon>Eukaryota</taxon>
        <taxon>Metazoa</taxon>
        <taxon>Ecdysozoa</taxon>
        <taxon>Arthropoda</taxon>
        <taxon>Chelicerata</taxon>
        <taxon>Arachnida</taxon>
        <taxon>Acari</taxon>
        <taxon>Parasitiformes</taxon>
        <taxon>Ixodida</taxon>
        <taxon>Ixodoidea</taxon>
        <taxon>Ixodidae</taxon>
        <taxon>Rhipicephalinae</taxon>
        <taxon>Rhipicephalus</taxon>
        <taxon>Boophilus</taxon>
    </lineage>
</organism>
<feature type="compositionally biased region" description="Polar residues" evidence="1">
    <location>
        <begin position="419"/>
        <end position="432"/>
    </location>
</feature>
<reference evidence="2" key="2">
    <citation type="submission" date="2021-09" db="EMBL/GenBank/DDBJ databases">
        <authorList>
            <person name="Jia N."/>
            <person name="Wang J."/>
            <person name="Shi W."/>
            <person name="Du L."/>
            <person name="Sun Y."/>
            <person name="Zhan W."/>
            <person name="Jiang J."/>
            <person name="Wang Q."/>
            <person name="Zhang B."/>
            <person name="Ji P."/>
            <person name="Sakyi L.B."/>
            <person name="Cui X."/>
            <person name="Yuan T."/>
            <person name="Jiang B."/>
            <person name="Yang W."/>
            <person name="Lam T.T.-Y."/>
            <person name="Chang Q."/>
            <person name="Ding S."/>
            <person name="Wang X."/>
            <person name="Zhu J."/>
            <person name="Ruan X."/>
            <person name="Zhao L."/>
            <person name="Wei J."/>
            <person name="Que T."/>
            <person name="Du C."/>
            <person name="Cheng J."/>
            <person name="Dai P."/>
            <person name="Han X."/>
            <person name="Huang E."/>
            <person name="Gao Y."/>
            <person name="Liu J."/>
            <person name="Shao H."/>
            <person name="Ye R."/>
            <person name="Li L."/>
            <person name="Wei W."/>
            <person name="Wang X."/>
            <person name="Wang C."/>
            <person name="Huo Q."/>
            <person name="Li W."/>
            <person name="Guo W."/>
            <person name="Chen H."/>
            <person name="Chen S."/>
            <person name="Zhou L."/>
            <person name="Zhou L."/>
            <person name="Ni X."/>
            <person name="Tian J."/>
            <person name="Zhou Y."/>
            <person name="Sheng Y."/>
            <person name="Liu T."/>
            <person name="Pan Y."/>
            <person name="Xia L."/>
            <person name="Li J."/>
            <person name="Zhao F."/>
            <person name="Cao W."/>
        </authorList>
    </citation>
    <scope>NUCLEOTIDE SEQUENCE</scope>
    <source>
        <strain evidence="2">Rmic-2018</strain>
        <tissue evidence="2">Larvae</tissue>
    </source>
</reference>
<name>A0A9J6DAU7_RHIMP</name>
<feature type="compositionally biased region" description="Basic and acidic residues" evidence="1">
    <location>
        <begin position="364"/>
        <end position="377"/>
    </location>
</feature>
<feature type="compositionally biased region" description="Polar residues" evidence="1">
    <location>
        <begin position="52"/>
        <end position="69"/>
    </location>
</feature>
<comment type="caution">
    <text evidence="2">The sequence shown here is derived from an EMBL/GenBank/DDBJ whole genome shotgun (WGS) entry which is preliminary data.</text>
</comment>
<evidence type="ECO:0008006" key="4">
    <source>
        <dbReference type="Google" id="ProtNLM"/>
    </source>
</evidence>
<evidence type="ECO:0000313" key="3">
    <source>
        <dbReference type="Proteomes" id="UP000821866"/>
    </source>
</evidence>
<dbReference type="Proteomes" id="UP000821866">
    <property type="component" value="Chromosome 8"/>
</dbReference>
<feature type="region of interest" description="Disordered" evidence="1">
    <location>
        <begin position="52"/>
        <end position="78"/>
    </location>
</feature>
<dbReference type="AlphaFoldDB" id="A0A9J6DAU7"/>
<feature type="compositionally biased region" description="Acidic residues" evidence="1">
    <location>
        <begin position="523"/>
        <end position="538"/>
    </location>
</feature>
<feature type="region of interest" description="Disordered" evidence="1">
    <location>
        <begin position="1"/>
        <end position="25"/>
    </location>
</feature>
<feature type="region of interest" description="Disordered" evidence="1">
    <location>
        <begin position="332"/>
        <end position="389"/>
    </location>
</feature>
<dbReference type="VEuPathDB" id="VectorBase:LOC119186666"/>
<sequence>MTAPGPSSMDTSPQRDFQPILDRSSGRMAITVTGTSIDETPDGIAGWVVTTQRGKKTSGSAETPLQVSAPTPGKRAAQPTRAQIIKRVNANFAKTARMPFVPRDEYKIVVRPRGGLLVGKVMMPELVRAVASAAKVNSEEIQRDTVCPNLAQNIIVISTPEQARVSQYASVRALGIGGQAYEVFAYAAAPENTVKGVIGGIPLSETPEMIRANVVNDYNDTALEAHRIGTSHAVIVLFNGNKVPAYVKYCGALIRCRIYRQHKEVCKTCGQLGHRRDVCPRPNVKICFACGKMNPNDDHEKECKPRCKLCGGSHPTGTGNCANKFKTPFLLRKRERKTATEKTGKTGQSKFSRKDDSPALPKSAQRERSNSRSESRGRARRHERSANRNRWCSLSRDRAWTDVIRVGAKSEKDAKTRQRSSTPARKPQNNPLTAKMLQLESTIKLMQVSMRQQQDTIRKQAEMITRLTSQQPRSGMQWNVSAPPTATLALSDATAMPPPPPPPPQGTDKTPRRKKARRSSVNESDEEEDLNMDNDADETASVSSISTQLSRTTEGQEGLNCGARFKKIYNRLNRQDRRINEISHKVDNVASVMNKFEARVEARITTGFEEMKLFMVQVLKEELSSLGLGNLNTPGSSLDHGESN</sequence>
<feature type="region of interest" description="Disordered" evidence="1">
    <location>
        <begin position="490"/>
        <end position="556"/>
    </location>
</feature>
<protein>
    <recommendedName>
        <fullName evidence="4">CCHC-type domain-containing protein</fullName>
    </recommendedName>
</protein>
<proteinExistence type="predicted"/>
<keyword evidence="3" id="KW-1185">Reference proteome</keyword>
<evidence type="ECO:0000313" key="2">
    <source>
        <dbReference type="EMBL" id="KAH8019301.1"/>
    </source>
</evidence>
<accession>A0A9J6DAU7</accession>
<feature type="compositionally biased region" description="Polar residues" evidence="1">
    <location>
        <begin position="540"/>
        <end position="555"/>
    </location>
</feature>
<reference evidence="2" key="1">
    <citation type="journal article" date="2020" name="Cell">
        <title>Large-Scale Comparative Analyses of Tick Genomes Elucidate Their Genetic Diversity and Vector Capacities.</title>
        <authorList>
            <consortium name="Tick Genome and Microbiome Consortium (TIGMIC)"/>
            <person name="Jia N."/>
            <person name="Wang J."/>
            <person name="Shi W."/>
            <person name="Du L."/>
            <person name="Sun Y."/>
            <person name="Zhan W."/>
            <person name="Jiang J.F."/>
            <person name="Wang Q."/>
            <person name="Zhang B."/>
            <person name="Ji P."/>
            <person name="Bell-Sakyi L."/>
            <person name="Cui X.M."/>
            <person name="Yuan T.T."/>
            <person name="Jiang B.G."/>
            <person name="Yang W.F."/>
            <person name="Lam T.T."/>
            <person name="Chang Q.C."/>
            <person name="Ding S.J."/>
            <person name="Wang X.J."/>
            <person name="Zhu J.G."/>
            <person name="Ruan X.D."/>
            <person name="Zhao L."/>
            <person name="Wei J.T."/>
            <person name="Ye R.Z."/>
            <person name="Que T.C."/>
            <person name="Du C.H."/>
            <person name="Zhou Y.H."/>
            <person name="Cheng J.X."/>
            <person name="Dai P.F."/>
            <person name="Guo W.B."/>
            <person name="Han X.H."/>
            <person name="Huang E.J."/>
            <person name="Li L.F."/>
            <person name="Wei W."/>
            <person name="Gao Y.C."/>
            <person name="Liu J.Z."/>
            <person name="Shao H.Z."/>
            <person name="Wang X."/>
            <person name="Wang C.C."/>
            <person name="Yang T.C."/>
            <person name="Huo Q.B."/>
            <person name="Li W."/>
            <person name="Chen H.Y."/>
            <person name="Chen S.E."/>
            <person name="Zhou L.G."/>
            <person name="Ni X.B."/>
            <person name="Tian J.H."/>
            <person name="Sheng Y."/>
            <person name="Liu T."/>
            <person name="Pan Y.S."/>
            <person name="Xia L.Y."/>
            <person name="Li J."/>
            <person name="Zhao F."/>
            <person name="Cao W.C."/>
        </authorList>
    </citation>
    <scope>NUCLEOTIDE SEQUENCE</scope>
    <source>
        <strain evidence="2">Rmic-2018</strain>
    </source>
</reference>
<evidence type="ECO:0000256" key="1">
    <source>
        <dbReference type="SAM" id="MobiDB-lite"/>
    </source>
</evidence>
<dbReference type="EMBL" id="JABSTU010000010">
    <property type="protein sequence ID" value="KAH8019301.1"/>
    <property type="molecule type" value="Genomic_DNA"/>
</dbReference>
<feature type="region of interest" description="Disordered" evidence="1">
    <location>
        <begin position="409"/>
        <end position="433"/>
    </location>
</feature>